<evidence type="ECO:0000313" key="2">
    <source>
        <dbReference type="Proteomes" id="UP000499080"/>
    </source>
</evidence>
<organism evidence="1 2">
    <name type="scientific">Araneus ventricosus</name>
    <name type="common">Orbweaver spider</name>
    <name type="synonym">Epeira ventricosa</name>
    <dbReference type="NCBI Taxonomy" id="182803"/>
    <lineage>
        <taxon>Eukaryota</taxon>
        <taxon>Metazoa</taxon>
        <taxon>Ecdysozoa</taxon>
        <taxon>Arthropoda</taxon>
        <taxon>Chelicerata</taxon>
        <taxon>Arachnida</taxon>
        <taxon>Araneae</taxon>
        <taxon>Araneomorphae</taxon>
        <taxon>Entelegynae</taxon>
        <taxon>Araneoidea</taxon>
        <taxon>Araneidae</taxon>
        <taxon>Araneus</taxon>
    </lineage>
</organism>
<accession>A0A4Y2BR45</accession>
<proteinExistence type="predicted"/>
<reference evidence="1 2" key="1">
    <citation type="journal article" date="2019" name="Sci. Rep.">
        <title>Orb-weaving spider Araneus ventricosus genome elucidates the spidroin gene catalogue.</title>
        <authorList>
            <person name="Kono N."/>
            <person name="Nakamura H."/>
            <person name="Ohtoshi R."/>
            <person name="Moran D.A.P."/>
            <person name="Shinohara A."/>
            <person name="Yoshida Y."/>
            <person name="Fujiwara M."/>
            <person name="Mori M."/>
            <person name="Tomita M."/>
            <person name="Arakawa K."/>
        </authorList>
    </citation>
    <scope>NUCLEOTIDE SEQUENCE [LARGE SCALE GENOMIC DNA]</scope>
</reference>
<sequence length="100" mass="11126">MLGIKTLSPIRITTVARMTFGTKSVICNRVPLRTPSASRLRINNTGTPTYNLSLPEGTPGNSKELKNSTGYDATCYCPLPYLQIDILYYLPPFVAYSFFI</sequence>
<dbReference type="EMBL" id="BGPR01000100">
    <property type="protein sequence ID" value="GBL94167.1"/>
    <property type="molecule type" value="Genomic_DNA"/>
</dbReference>
<keyword evidence="2" id="KW-1185">Reference proteome</keyword>
<dbReference type="AlphaFoldDB" id="A0A4Y2BR45"/>
<gene>
    <name evidence="1" type="ORF">AVEN_163496_1</name>
</gene>
<evidence type="ECO:0000313" key="1">
    <source>
        <dbReference type="EMBL" id="GBL94167.1"/>
    </source>
</evidence>
<dbReference type="Proteomes" id="UP000499080">
    <property type="component" value="Unassembled WGS sequence"/>
</dbReference>
<comment type="caution">
    <text evidence="1">The sequence shown here is derived from an EMBL/GenBank/DDBJ whole genome shotgun (WGS) entry which is preliminary data.</text>
</comment>
<name>A0A4Y2BR45_ARAVE</name>
<dbReference type="OrthoDB" id="8300378at2759"/>
<protein>
    <submittedName>
        <fullName evidence="1">Uncharacterized protein</fullName>
    </submittedName>
</protein>